<evidence type="ECO:0000313" key="2">
    <source>
        <dbReference type="Proteomes" id="UP000230233"/>
    </source>
</evidence>
<protein>
    <submittedName>
        <fullName evidence="1">Uncharacterized protein</fullName>
    </submittedName>
</protein>
<accession>A0A2G5V5M5</accession>
<dbReference type="AlphaFoldDB" id="A0A2G5V5M5"/>
<gene>
    <name evidence="1" type="primary">Cnig_chr_II.g6537</name>
    <name evidence="1" type="ORF">B9Z55_006537</name>
</gene>
<proteinExistence type="predicted"/>
<comment type="caution">
    <text evidence="1">The sequence shown here is derived from an EMBL/GenBank/DDBJ whole genome shotgun (WGS) entry which is preliminary data.</text>
</comment>
<organism evidence="1 2">
    <name type="scientific">Caenorhabditis nigoni</name>
    <dbReference type="NCBI Taxonomy" id="1611254"/>
    <lineage>
        <taxon>Eukaryota</taxon>
        <taxon>Metazoa</taxon>
        <taxon>Ecdysozoa</taxon>
        <taxon>Nematoda</taxon>
        <taxon>Chromadorea</taxon>
        <taxon>Rhabditida</taxon>
        <taxon>Rhabditina</taxon>
        <taxon>Rhabditomorpha</taxon>
        <taxon>Rhabditoidea</taxon>
        <taxon>Rhabditidae</taxon>
        <taxon>Peloderinae</taxon>
        <taxon>Caenorhabditis</taxon>
    </lineage>
</organism>
<dbReference type="Proteomes" id="UP000230233">
    <property type="component" value="Chromosome II"/>
</dbReference>
<keyword evidence="2" id="KW-1185">Reference proteome</keyword>
<reference evidence="2" key="1">
    <citation type="submission" date="2017-10" db="EMBL/GenBank/DDBJ databases">
        <title>Rapid genome shrinkage in a self-fertile nematode reveals novel sperm competition proteins.</title>
        <authorList>
            <person name="Yin D."/>
            <person name="Schwarz E.M."/>
            <person name="Thomas C.G."/>
            <person name="Felde R.L."/>
            <person name="Korf I.F."/>
            <person name="Cutter A.D."/>
            <person name="Schartner C.M."/>
            <person name="Ralston E.J."/>
            <person name="Meyer B.J."/>
            <person name="Haag E.S."/>
        </authorList>
    </citation>
    <scope>NUCLEOTIDE SEQUENCE [LARGE SCALE GENOMIC DNA]</scope>
    <source>
        <strain evidence="2">JU1422</strain>
    </source>
</reference>
<name>A0A2G5V5M5_9PELO</name>
<sequence>MIGAETKDWLNKHQMLGTVNGASAKESVILGGEKEFIQGSGLGVHCVDGAKVNVSMGFFWAAKCKKDEGQSRNGASAKRRLSE</sequence>
<dbReference type="EMBL" id="PDUG01000002">
    <property type="protein sequence ID" value="PIC47059.1"/>
    <property type="molecule type" value="Genomic_DNA"/>
</dbReference>
<evidence type="ECO:0000313" key="1">
    <source>
        <dbReference type="EMBL" id="PIC47059.1"/>
    </source>
</evidence>